<dbReference type="EMBL" id="OQ749652">
    <property type="protein sequence ID" value="WIC39569.1"/>
    <property type="molecule type" value="Genomic_DNA"/>
</dbReference>
<evidence type="ECO:0000313" key="1">
    <source>
        <dbReference type="EMBL" id="WIC39569.1"/>
    </source>
</evidence>
<reference evidence="1" key="1">
    <citation type="submission" date="2023-04" db="EMBL/GenBank/DDBJ databases">
        <title>Bacteriophage Phass-1 Discovered in the Human Gut Virome - the Founding Member of the Proposed New Family Phassviridae.</title>
        <authorList>
            <person name="Tikunov A.Y."/>
            <person name="Morozova V.V."/>
            <person name="Chechushkov A.V."/>
            <person name="Tikunova N.V."/>
        </authorList>
    </citation>
    <scope>NUCLEOTIDE SEQUENCE</scope>
</reference>
<name>A0AAF0LY14_9CAUD</name>
<dbReference type="Proteomes" id="UP001237988">
    <property type="component" value="Segment"/>
</dbReference>
<sequence length="48" mass="5536">MDIFKSKGFEVNRGYAGGIEDNMLDGSNYWRLGPYGTEAQIMWIKKTF</sequence>
<accession>A0AAF0LY14</accession>
<proteinExistence type="predicted"/>
<protein>
    <submittedName>
        <fullName evidence="1">Uncharacterized protein</fullName>
    </submittedName>
</protein>
<evidence type="ECO:0000313" key="2">
    <source>
        <dbReference type="Proteomes" id="UP001237988"/>
    </source>
</evidence>
<organism evidence="1 2">
    <name type="scientific">Phage Phass-1</name>
    <dbReference type="NCBI Taxonomy" id="3043662"/>
    <lineage>
        <taxon>Viruses</taxon>
        <taxon>Duplodnaviria</taxon>
        <taxon>Heunggongvirae</taxon>
        <taxon>Uroviricota</taxon>
        <taxon>Caudoviricetes</taxon>
        <taxon>Caudoviricetes code 15 clade</taxon>
    </lineage>
</organism>